<dbReference type="OrthoDB" id="7871222at2759"/>
<evidence type="ECO:0000313" key="4">
    <source>
        <dbReference type="Proteomes" id="UP000002282"/>
    </source>
</evidence>
<organism evidence="3 4">
    <name type="scientific">Drosophila yakuba</name>
    <name type="common">Fruit fly</name>
    <dbReference type="NCBI Taxonomy" id="7245"/>
    <lineage>
        <taxon>Eukaryota</taxon>
        <taxon>Metazoa</taxon>
        <taxon>Ecdysozoa</taxon>
        <taxon>Arthropoda</taxon>
        <taxon>Hexapoda</taxon>
        <taxon>Insecta</taxon>
        <taxon>Pterygota</taxon>
        <taxon>Neoptera</taxon>
        <taxon>Endopterygota</taxon>
        <taxon>Diptera</taxon>
        <taxon>Brachycera</taxon>
        <taxon>Muscomorpha</taxon>
        <taxon>Ephydroidea</taxon>
        <taxon>Drosophilidae</taxon>
        <taxon>Drosophila</taxon>
        <taxon>Sophophora</taxon>
    </lineage>
</organism>
<protein>
    <submittedName>
        <fullName evidence="3">Uncharacterized protein</fullName>
    </submittedName>
</protein>
<keyword evidence="4" id="KW-1185">Reference proteome</keyword>
<evidence type="ECO:0000256" key="2">
    <source>
        <dbReference type="SAM" id="MobiDB-lite"/>
    </source>
</evidence>
<feature type="coiled-coil region" evidence="1">
    <location>
        <begin position="73"/>
        <end position="100"/>
    </location>
</feature>
<reference evidence="3 4" key="2">
    <citation type="journal article" date="2007" name="PLoS Biol.">
        <title>Principles of genome evolution in the Drosophila melanogaster species group.</title>
        <authorList>
            <person name="Ranz J.M."/>
            <person name="Maurin D."/>
            <person name="Chan Y.S."/>
            <person name="von Grotthuss M."/>
            <person name="Hillier L.W."/>
            <person name="Roote J."/>
            <person name="Ashburner M."/>
            <person name="Bergman C.M."/>
        </authorList>
    </citation>
    <scope>NUCLEOTIDE SEQUENCE [LARGE SCALE GENOMIC DNA]</scope>
    <source>
        <strain evidence="4">Tai18E2 / Tucson 14021-0261.01</strain>
    </source>
</reference>
<dbReference type="KEGG" id="dya:Dyak_GE11547"/>
<reference evidence="3 4" key="1">
    <citation type="journal article" date="2007" name="Nature">
        <title>Evolution of genes and genomes on the Drosophila phylogeny.</title>
        <authorList>
            <consortium name="Drosophila 12 Genomes Consortium"/>
            <person name="Clark A.G."/>
            <person name="Eisen M.B."/>
            <person name="Smith D.R."/>
            <person name="Bergman C.M."/>
            <person name="Oliver B."/>
            <person name="Markow T.A."/>
            <person name="Kaufman T.C."/>
            <person name="Kellis M."/>
            <person name="Gelbart W."/>
            <person name="Iyer V.N."/>
            <person name="Pollard D.A."/>
            <person name="Sackton T.B."/>
            <person name="Larracuente A.M."/>
            <person name="Singh N.D."/>
            <person name="Abad J.P."/>
            <person name="Abt D.N."/>
            <person name="Adryan B."/>
            <person name="Aguade M."/>
            <person name="Akashi H."/>
            <person name="Anderson W.W."/>
            <person name="Aquadro C.F."/>
            <person name="Ardell D.H."/>
            <person name="Arguello R."/>
            <person name="Artieri C.G."/>
            <person name="Barbash D.A."/>
            <person name="Barker D."/>
            <person name="Barsanti P."/>
            <person name="Batterham P."/>
            <person name="Batzoglou S."/>
            <person name="Begun D."/>
            <person name="Bhutkar A."/>
            <person name="Blanco E."/>
            <person name="Bosak S.A."/>
            <person name="Bradley R.K."/>
            <person name="Brand A.D."/>
            <person name="Brent M.R."/>
            <person name="Brooks A.N."/>
            <person name="Brown R.H."/>
            <person name="Butlin R.K."/>
            <person name="Caggese C."/>
            <person name="Calvi B.R."/>
            <person name="Bernardo de Carvalho A."/>
            <person name="Caspi A."/>
            <person name="Castrezana S."/>
            <person name="Celniker S.E."/>
            <person name="Chang J.L."/>
            <person name="Chapple C."/>
            <person name="Chatterji S."/>
            <person name="Chinwalla A."/>
            <person name="Civetta A."/>
            <person name="Clifton S.W."/>
            <person name="Comeron J.M."/>
            <person name="Costello J.C."/>
            <person name="Coyne J.A."/>
            <person name="Daub J."/>
            <person name="David R.G."/>
            <person name="Delcher A.L."/>
            <person name="Delehaunty K."/>
            <person name="Do C.B."/>
            <person name="Ebling H."/>
            <person name="Edwards K."/>
            <person name="Eickbush T."/>
            <person name="Evans J.D."/>
            <person name="Filipski A."/>
            <person name="Findeiss S."/>
            <person name="Freyhult E."/>
            <person name="Fulton L."/>
            <person name="Fulton R."/>
            <person name="Garcia A.C."/>
            <person name="Gardiner A."/>
            <person name="Garfield D.A."/>
            <person name="Garvin B.E."/>
            <person name="Gibson G."/>
            <person name="Gilbert D."/>
            <person name="Gnerre S."/>
            <person name="Godfrey J."/>
            <person name="Good R."/>
            <person name="Gotea V."/>
            <person name="Gravely B."/>
            <person name="Greenberg A.J."/>
            <person name="Griffiths-Jones S."/>
            <person name="Gross S."/>
            <person name="Guigo R."/>
            <person name="Gustafson E.A."/>
            <person name="Haerty W."/>
            <person name="Hahn M.W."/>
            <person name="Halligan D.L."/>
            <person name="Halpern A.L."/>
            <person name="Halter G.M."/>
            <person name="Han M.V."/>
            <person name="Heger A."/>
            <person name="Hillier L."/>
            <person name="Hinrichs A.S."/>
            <person name="Holmes I."/>
            <person name="Hoskins R.A."/>
            <person name="Hubisz M.J."/>
            <person name="Hultmark D."/>
            <person name="Huntley M.A."/>
            <person name="Jaffe D.B."/>
            <person name="Jagadeeshan S."/>
            <person name="Jeck W.R."/>
            <person name="Johnson J."/>
            <person name="Jones C.D."/>
            <person name="Jordan W.C."/>
            <person name="Karpen G.H."/>
            <person name="Kataoka E."/>
            <person name="Keightley P.D."/>
            <person name="Kheradpour P."/>
            <person name="Kirkness E.F."/>
            <person name="Koerich L.B."/>
            <person name="Kristiansen K."/>
            <person name="Kudrna D."/>
            <person name="Kulathinal R.J."/>
            <person name="Kumar S."/>
            <person name="Kwok R."/>
            <person name="Lander E."/>
            <person name="Langley C.H."/>
            <person name="Lapoint R."/>
            <person name="Lazzaro B.P."/>
            <person name="Lee S.J."/>
            <person name="Levesque L."/>
            <person name="Li R."/>
            <person name="Lin C.F."/>
            <person name="Lin M.F."/>
            <person name="Lindblad-Toh K."/>
            <person name="Llopart A."/>
            <person name="Long M."/>
            <person name="Low L."/>
            <person name="Lozovsky E."/>
            <person name="Lu J."/>
            <person name="Luo M."/>
            <person name="Machado C.A."/>
            <person name="Makalowski W."/>
            <person name="Marzo M."/>
            <person name="Matsuda M."/>
            <person name="Matzkin L."/>
            <person name="McAllister B."/>
            <person name="McBride C.S."/>
            <person name="McKernan B."/>
            <person name="McKernan K."/>
            <person name="Mendez-Lago M."/>
            <person name="Minx P."/>
            <person name="Mollenhauer M.U."/>
            <person name="Montooth K."/>
            <person name="Mount S.M."/>
            <person name="Mu X."/>
            <person name="Myers E."/>
            <person name="Negre B."/>
            <person name="Newfeld S."/>
            <person name="Nielsen R."/>
            <person name="Noor M.A."/>
            <person name="O'Grady P."/>
            <person name="Pachter L."/>
            <person name="Papaceit M."/>
            <person name="Parisi M.J."/>
            <person name="Parisi M."/>
            <person name="Parts L."/>
            <person name="Pedersen J.S."/>
            <person name="Pesole G."/>
            <person name="Phillippy A.M."/>
            <person name="Ponting C.P."/>
            <person name="Pop M."/>
            <person name="Porcelli D."/>
            <person name="Powell J.R."/>
            <person name="Prohaska S."/>
            <person name="Pruitt K."/>
            <person name="Puig M."/>
            <person name="Quesneville H."/>
            <person name="Ram K.R."/>
            <person name="Rand D."/>
            <person name="Rasmussen M.D."/>
            <person name="Reed L.K."/>
            <person name="Reenan R."/>
            <person name="Reily A."/>
            <person name="Remington K.A."/>
            <person name="Rieger T.T."/>
            <person name="Ritchie M.G."/>
            <person name="Robin C."/>
            <person name="Rogers Y.H."/>
            <person name="Rohde C."/>
            <person name="Rozas J."/>
            <person name="Rubenfield M.J."/>
            <person name="Ruiz A."/>
            <person name="Russo S."/>
            <person name="Salzberg S.L."/>
            <person name="Sanchez-Gracia A."/>
            <person name="Saranga D.J."/>
            <person name="Sato H."/>
            <person name="Schaeffer S.W."/>
            <person name="Schatz M.C."/>
            <person name="Schlenke T."/>
            <person name="Schwartz R."/>
            <person name="Segarra C."/>
            <person name="Singh R.S."/>
            <person name="Sirot L."/>
            <person name="Sirota M."/>
            <person name="Sisneros N.B."/>
            <person name="Smith C.D."/>
            <person name="Smith T.F."/>
            <person name="Spieth J."/>
            <person name="Stage D.E."/>
            <person name="Stark A."/>
            <person name="Stephan W."/>
            <person name="Strausberg R.L."/>
            <person name="Strempel S."/>
            <person name="Sturgill D."/>
            <person name="Sutton G."/>
            <person name="Sutton G.G."/>
            <person name="Tao W."/>
            <person name="Teichmann S."/>
            <person name="Tobari Y.N."/>
            <person name="Tomimura Y."/>
            <person name="Tsolas J.M."/>
            <person name="Valente V.L."/>
            <person name="Venter E."/>
            <person name="Venter J.C."/>
            <person name="Vicario S."/>
            <person name="Vieira F.G."/>
            <person name="Vilella A.J."/>
            <person name="Villasante A."/>
            <person name="Walenz B."/>
            <person name="Wang J."/>
            <person name="Wasserman M."/>
            <person name="Watts T."/>
            <person name="Wilson D."/>
            <person name="Wilson R.K."/>
            <person name="Wing R.A."/>
            <person name="Wolfner M.F."/>
            <person name="Wong A."/>
            <person name="Wong G.K."/>
            <person name="Wu C.I."/>
            <person name="Wu G."/>
            <person name="Yamamoto D."/>
            <person name="Yang H.P."/>
            <person name="Yang S.P."/>
            <person name="Yorke J.A."/>
            <person name="Yoshida K."/>
            <person name="Zdobnov E."/>
            <person name="Zhang P."/>
            <person name="Zhang Y."/>
            <person name="Zimin A.V."/>
            <person name="Baldwin J."/>
            <person name="Abdouelleil A."/>
            <person name="Abdulkadir J."/>
            <person name="Abebe A."/>
            <person name="Abera B."/>
            <person name="Abreu J."/>
            <person name="Acer S.C."/>
            <person name="Aftuck L."/>
            <person name="Alexander A."/>
            <person name="An P."/>
            <person name="Anderson E."/>
            <person name="Anderson S."/>
            <person name="Arachi H."/>
            <person name="Azer M."/>
            <person name="Bachantsang P."/>
            <person name="Barry A."/>
            <person name="Bayul T."/>
            <person name="Berlin A."/>
            <person name="Bessette D."/>
            <person name="Bloom T."/>
            <person name="Blye J."/>
            <person name="Boguslavskiy L."/>
            <person name="Bonnet C."/>
            <person name="Boukhgalter B."/>
            <person name="Bourzgui I."/>
            <person name="Brown A."/>
            <person name="Cahill P."/>
            <person name="Channer S."/>
            <person name="Cheshatsang Y."/>
            <person name="Chuda L."/>
            <person name="Citroen M."/>
            <person name="Collymore A."/>
            <person name="Cooke P."/>
            <person name="Costello M."/>
            <person name="D'Aco K."/>
            <person name="Daza R."/>
            <person name="De Haan G."/>
            <person name="DeGray S."/>
            <person name="DeMaso C."/>
            <person name="Dhargay N."/>
            <person name="Dooley K."/>
            <person name="Dooley E."/>
            <person name="Doricent M."/>
            <person name="Dorje P."/>
            <person name="Dorjee K."/>
            <person name="Dupes A."/>
            <person name="Elong R."/>
            <person name="Falk J."/>
            <person name="Farina A."/>
            <person name="Faro S."/>
            <person name="Ferguson D."/>
            <person name="Fisher S."/>
            <person name="Foley C.D."/>
            <person name="Franke A."/>
            <person name="Friedrich D."/>
            <person name="Gadbois L."/>
            <person name="Gearin G."/>
            <person name="Gearin C.R."/>
            <person name="Giannoukos G."/>
            <person name="Goode T."/>
            <person name="Graham J."/>
            <person name="Grandbois E."/>
            <person name="Grewal S."/>
            <person name="Gyaltsen K."/>
            <person name="Hafez N."/>
            <person name="Hagos B."/>
            <person name="Hall J."/>
            <person name="Henson C."/>
            <person name="Hollinger A."/>
            <person name="Honan T."/>
            <person name="Huard M.D."/>
            <person name="Hughes L."/>
            <person name="Hurhula B."/>
            <person name="Husby M.E."/>
            <person name="Kamat A."/>
            <person name="Kanga B."/>
            <person name="Kashin S."/>
            <person name="Khazanovich D."/>
            <person name="Kisner P."/>
            <person name="Lance K."/>
            <person name="Lara M."/>
            <person name="Lee W."/>
            <person name="Lennon N."/>
            <person name="Letendre F."/>
            <person name="LeVine R."/>
            <person name="Lipovsky A."/>
            <person name="Liu X."/>
            <person name="Liu J."/>
            <person name="Liu S."/>
            <person name="Lokyitsang T."/>
            <person name="Lokyitsang Y."/>
            <person name="Lubonja R."/>
            <person name="Lui A."/>
            <person name="MacDonald P."/>
            <person name="Magnisalis V."/>
            <person name="Maru K."/>
            <person name="Matthews C."/>
            <person name="McCusker W."/>
            <person name="McDonough S."/>
            <person name="Mehta T."/>
            <person name="Meldrim J."/>
            <person name="Meneus L."/>
            <person name="Mihai O."/>
            <person name="Mihalev A."/>
            <person name="Mihova T."/>
            <person name="Mittelman R."/>
            <person name="Mlenga V."/>
            <person name="Montmayeur A."/>
            <person name="Mulrain L."/>
            <person name="Navidi A."/>
            <person name="Naylor J."/>
            <person name="Negash T."/>
            <person name="Nguyen T."/>
            <person name="Nguyen N."/>
            <person name="Nicol R."/>
            <person name="Norbu C."/>
            <person name="Norbu N."/>
            <person name="Novod N."/>
            <person name="O'Neill B."/>
            <person name="Osman S."/>
            <person name="Markiewicz E."/>
            <person name="Oyono O.L."/>
            <person name="Patti C."/>
            <person name="Phunkhang P."/>
            <person name="Pierre F."/>
            <person name="Priest M."/>
            <person name="Raghuraman S."/>
            <person name="Rege F."/>
            <person name="Reyes R."/>
            <person name="Rise C."/>
            <person name="Rogov P."/>
            <person name="Ross K."/>
            <person name="Ryan E."/>
            <person name="Settipalli S."/>
            <person name="Shea T."/>
            <person name="Sherpa N."/>
            <person name="Shi L."/>
            <person name="Shih D."/>
            <person name="Sparrow T."/>
            <person name="Spaulding J."/>
            <person name="Stalker J."/>
            <person name="Stange-Thomann N."/>
            <person name="Stavropoulos S."/>
            <person name="Stone C."/>
            <person name="Strader C."/>
            <person name="Tesfaye S."/>
            <person name="Thomson T."/>
            <person name="Thoulutsang Y."/>
            <person name="Thoulutsang D."/>
            <person name="Topham K."/>
            <person name="Topping I."/>
            <person name="Tsamla T."/>
            <person name="Vassiliev H."/>
            <person name="Vo A."/>
            <person name="Wangchuk T."/>
            <person name="Wangdi T."/>
            <person name="Weiand M."/>
            <person name="Wilkinson J."/>
            <person name="Wilson A."/>
            <person name="Yadav S."/>
            <person name="Young G."/>
            <person name="Yu Q."/>
            <person name="Zembek L."/>
            <person name="Zhong D."/>
            <person name="Zimmer A."/>
            <person name="Zwirko Z."/>
            <person name="Jaffe D.B."/>
            <person name="Alvarez P."/>
            <person name="Brockman W."/>
            <person name="Butler J."/>
            <person name="Chin C."/>
            <person name="Gnerre S."/>
            <person name="Grabherr M."/>
            <person name="Kleber M."/>
            <person name="Mauceli E."/>
            <person name="MacCallum I."/>
        </authorList>
    </citation>
    <scope>NUCLEOTIDE SEQUENCE [LARGE SCALE GENOMIC DNA]</scope>
    <source>
        <strain evidence="4">Tai18E2 / Tucson 14021-0261.01</strain>
    </source>
</reference>
<dbReference type="eggNOG" id="ENOG502TA7B">
    <property type="taxonomic scope" value="Eukaryota"/>
</dbReference>
<evidence type="ECO:0000256" key="1">
    <source>
        <dbReference type="SAM" id="Coils"/>
    </source>
</evidence>
<feature type="compositionally biased region" description="Basic residues" evidence="2">
    <location>
        <begin position="44"/>
        <end position="53"/>
    </location>
</feature>
<dbReference type="Proteomes" id="UP000002282">
    <property type="component" value="Chromosome 2L"/>
</dbReference>
<proteinExistence type="predicted"/>
<dbReference type="AlphaFoldDB" id="B4P387"/>
<keyword evidence="1" id="KW-0175">Coiled coil</keyword>
<gene>
    <name evidence="3" type="primary">Dyak\GE11547</name>
    <name evidence="3" type="synonym">dyak_GLEANR_1187</name>
    <name evidence="3" type="synonym">GE11547</name>
    <name evidence="3" type="ORF">Dyak_GE11547</name>
</gene>
<evidence type="ECO:0000313" key="3">
    <source>
        <dbReference type="EMBL" id="EDW88329.1"/>
    </source>
</evidence>
<name>B4P387_DROYA</name>
<dbReference type="PhylomeDB" id="B4P387"/>
<sequence>MPETKPKTHCRPSNGLDHTEESDVPLAANLVTQRNLQLLQPRPQRPRPPRARRNATGFSANQEVRLKAGDMRMARLQISLSQLRTAMEESSKQLKDLCHEMRLNVDAE</sequence>
<feature type="compositionally biased region" description="Low complexity" evidence="2">
    <location>
        <begin position="33"/>
        <end position="42"/>
    </location>
</feature>
<dbReference type="OMA" id="RDLCKAM"/>
<dbReference type="HOGENOM" id="CLU_173538_0_0_1"/>
<accession>B4P387</accession>
<dbReference type="EMBL" id="CM000157">
    <property type="protein sequence ID" value="EDW88329.1"/>
    <property type="molecule type" value="Genomic_DNA"/>
</dbReference>
<feature type="region of interest" description="Disordered" evidence="2">
    <location>
        <begin position="1"/>
        <end position="65"/>
    </location>
</feature>